<evidence type="ECO:0008006" key="3">
    <source>
        <dbReference type="Google" id="ProtNLM"/>
    </source>
</evidence>
<gene>
    <name evidence="1" type="ORF">BD410DRAFT_789059</name>
</gene>
<dbReference type="Proteomes" id="UP000294933">
    <property type="component" value="Unassembled WGS sequence"/>
</dbReference>
<protein>
    <recommendedName>
        <fullName evidence="3">DUF4336 domain-containing protein</fullName>
    </recommendedName>
</protein>
<dbReference type="EMBL" id="ML170177">
    <property type="protein sequence ID" value="TDL21978.1"/>
    <property type="molecule type" value="Genomic_DNA"/>
</dbReference>
<dbReference type="AlphaFoldDB" id="A0A4Y7Q404"/>
<dbReference type="InterPro" id="IPR025638">
    <property type="entry name" value="DUF4336"/>
</dbReference>
<dbReference type="OrthoDB" id="421671at2759"/>
<name>A0A4Y7Q404_9AGAM</name>
<reference evidence="1 2" key="1">
    <citation type="submission" date="2018-06" db="EMBL/GenBank/DDBJ databases">
        <title>A transcriptomic atlas of mushroom development highlights an independent origin of complex multicellularity.</title>
        <authorList>
            <consortium name="DOE Joint Genome Institute"/>
            <person name="Krizsan K."/>
            <person name="Almasi E."/>
            <person name="Merenyi Z."/>
            <person name="Sahu N."/>
            <person name="Viragh M."/>
            <person name="Koszo T."/>
            <person name="Mondo S."/>
            <person name="Kiss B."/>
            <person name="Balint B."/>
            <person name="Kues U."/>
            <person name="Barry K."/>
            <person name="Hegedus J.C."/>
            <person name="Henrissat B."/>
            <person name="Johnson J."/>
            <person name="Lipzen A."/>
            <person name="Ohm R."/>
            <person name="Nagy I."/>
            <person name="Pangilinan J."/>
            <person name="Yan J."/>
            <person name="Xiong Y."/>
            <person name="Grigoriev I.V."/>
            <person name="Hibbett D.S."/>
            <person name="Nagy L.G."/>
        </authorList>
    </citation>
    <scope>NUCLEOTIDE SEQUENCE [LARGE SCALE GENOMIC DNA]</scope>
    <source>
        <strain evidence="1 2">SZMC22713</strain>
    </source>
</reference>
<dbReference type="VEuPathDB" id="FungiDB:BD410DRAFT_789059"/>
<dbReference type="PANTHER" id="PTHR33835">
    <property type="entry name" value="YALI0C07656P"/>
    <property type="match status" value="1"/>
</dbReference>
<dbReference type="InterPro" id="IPR036866">
    <property type="entry name" value="RibonucZ/Hydroxyglut_hydro"/>
</dbReference>
<sequence length="239" mass="27210">MADTVIREVAKDVWIFSRPFSIFGFIPVGGRSTAIKLAGGDVWVLASTPLNAETKTKLDELGPVKYIVAPDIFHNLFLREFTNAYPQAKLIGVKALLYKKELADLKFDGAYGSDPEGTTYGFENEVNYYFPGFRNKDVAFYHEPSKSLIVADLLFNLPCTEQYSKTNSSGRIPILSNLNPSGWLHKRFLWRAGRDKDAMRRDAKTVAEWDFTRVILCHGDIIETDGNKAWREAWKWFLD</sequence>
<proteinExistence type="predicted"/>
<accession>A0A4Y7Q404</accession>
<dbReference type="PANTHER" id="PTHR33835:SF1">
    <property type="entry name" value="METALLO-BETA-LACTAMASE DOMAIN-CONTAINING PROTEIN"/>
    <property type="match status" value="1"/>
</dbReference>
<evidence type="ECO:0000313" key="2">
    <source>
        <dbReference type="Proteomes" id="UP000294933"/>
    </source>
</evidence>
<evidence type="ECO:0000313" key="1">
    <source>
        <dbReference type="EMBL" id="TDL21978.1"/>
    </source>
</evidence>
<organism evidence="1 2">
    <name type="scientific">Rickenella mellea</name>
    <dbReference type="NCBI Taxonomy" id="50990"/>
    <lineage>
        <taxon>Eukaryota</taxon>
        <taxon>Fungi</taxon>
        <taxon>Dikarya</taxon>
        <taxon>Basidiomycota</taxon>
        <taxon>Agaricomycotina</taxon>
        <taxon>Agaricomycetes</taxon>
        <taxon>Hymenochaetales</taxon>
        <taxon>Rickenellaceae</taxon>
        <taxon>Rickenella</taxon>
    </lineage>
</organism>
<dbReference type="SUPFAM" id="SSF56281">
    <property type="entry name" value="Metallo-hydrolase/oxidoreductase"/>
    <property type="match status" value="1"/>
</dbReference>
<keyword evidence="2" id="KW-1185">Reference proteome</keyword>